<dbReference type="PANTHER" id="PTHR32071:SF122">
    <property type="entry name" value="SIGMA FACTOR"/>
    <property type="match status" value="1"/>
</dbReference>
<dbReference type="GO" id="GO:0043565">
    <property type="term" value="F:sequence-specific DNA binding"/>
    <property type="evidence" value="ECO:0007669"/>
    <property type="project" value="InterPro"/>
</dbReference>
<dbReference type="EMBL" id="PUEV01000053">
    <property type="protein sequence ID" value="PQM52022.1"/>
    <property type="molecule type" value="Genomic_DNA"/>
</dbReference>
<keyword evidence="4" id="KW-0238">DNA-binding</keyword>
<organism evidence="7 8">
    <name type="scientific">Mycolicibacter virginiensis</name>
    <dbReference type="NCBI Taxonomy" id="1795032"/>
    <lineage>
        <taxon>Bacteria</taxon>
        <taxon>Bacillati</taxon>
        <taxon>Actinomycetota</taxon>
        <taxon>Actinomycetes</taxon>
        <taxon>Mycobacteriales</taxon>
        <taxon>Mycobacteriaceae</taxon>
        <taxon>Mycolicibacter</taxon>
    </lineage>
</organism>
<dbReference type="InterPro" id="IPR029016">
    <property type="entry name" value="GAF-like_dom_sf"/>
</dbReference>
<dbReference type="RefSeq" id="WP_105295138.1">
    <property type="nucleotide sequence ID" value="NZ_CP092430.2"/>
</dbReference>
<dbReference type="AlphaFoldDB" id="A0A9X7IMQ3"/>
<dbReference type="GO" id="GO:0005524">
    <property type="term" value="F:ATP binding"/>
    <property type="evidence" value="ECO:0007669"/>
    <property type="project" value="UniProtKB-KW"/>
</dbReference>
<dbReference type="SUPFAM" id="SSF52540">
    <property type="entry name" value="P-loop containing nucleoside triphosphate hydrolases"/>
    <property type="match status" value="1"/>
</dbReference>
<dbReference type="InterPro" id="IPR002078">
    <property type="entry name" value="Sigma_54_int"/>
</dbReference>
<dbReference type="InterPro" id="IPR002197">
    <property type="entry name" value="HTH_Fis"/>
</dbReference>
<dbReference type="Pfam" id="PF02954">
    <property type="entry name" value="HTH_8"/>
    <property type="match status" value="1"/>
</dbReference>
<dbReference type="InterPro" id="IPR058031">
    <property type="entry name" value="AAA_lid_NorR"/>
</dbReference>
<keyword evidence="5" id="KW-0804">Transcription</keyword>
<evidence type="ECO:0000259" key="6">
    <source>
        <dbReference type="PROSITE" id="PS50045"/>
    </source>
</evidence>
<proteinExistence type="predicted"/>
<gene>
    <name evidence="7" type="ORF">C5U48_11700</name>
</gene>
<evidence type="ECO:0000313" key="8">
    <source>
        <dbReference type="Proteomes" id="UP000237911"/>
    </source>
</evidence>
<comment type="caution">
    <text evidence="7">The sequence shown here is derived from an EMBL/GenBank/DDBJ whole genome shotgun (WGS) entry which is preliminary data.</text>
</comment>
<dbReference type="Gene3D" id="3.40.50.300">
    <property type="entry name" value="P-loop containing nucleotide triphosphate hydrolases"/>
    <property type="match status" value="1"/>
</dbReference>
<evidence type="ECO:0000256" key="2">
    <source>
        <dbReference type="ARBA" id="ARBA00022840"/>
    </source>
</evidence>
<sequence length="609" mass="64238">MSGDDNPLLRAAADRMAFLEFGRSSVAGVSDLVVASWERSRDAGVDAVRPISTFTDEIDTDSLLARCARPVLQQLGDDTSAANLPLAIGLSDRKVRVVQRIDSSSTATHLFDRVQYAPGFDFSEAAVGTNGAGTVFESGQPVSIVGPEHYSESLENFAACGAPILDPVTGRVEGVVAIATLTQAWNPVMHVLVKNAAKEISRNLLLDRSQTQQAVFDAYLRVTARSARAAVFAFGAALLIASPAAQQMFDAGEQQVLRDHATFLLARRERASDTVVLPSSQRIVRIRGTRVFAGTEVAGMLVIAEPATSGRAGSAGAAAEPGVVPLGVTTLFGSQKSLAGGRTPAWVRACDELREALENQTPVLLVGESGVGKFTLATQLFQSVHPGARNITIDAEQLAAHGAAGPPPNGPGGPALHIARDIDQASPAGVAALTAYLAGVKALALPGWVVATVSQDPSGSTQSTPEFGELLSHFHAAITVPPLRYRTDDLPGITAALLRGIAPERKVRLSPAAERLISRYPWPGNIPQLREALAHALRQRQIGEIADTDLPGYCQSVTRRALTQLEGIERDAIVAALRQAGDNRAAAAAQLGMSRSSLYRKLKTYGITT</sequence>
<evidence type="ECO:0000256" key="4">
    <source>
        <dbReference type="ARBA" id="ARBA00023125"/>
    </source>
</evidence>
<dbReference type="PRINTS" id="PR01590">
    <property type="entry name" value="HTHFIS"/>
</dbReference>
<keyword evidence="2" id="KW-0067">ATP-binding</keyword>
<dbReference type="InterPro" id="IPR027417">
    <property type="entry name" value="P-loop_NTPase"/>
</dbReference>
<dbReference type="PANTHER" id="PTHR32071">
    <property type="entry name" value="TRANSCRIPTIONAL REGULATORY PROTEIN"/>
    <property type="match status" value="1"/>
</dbReference>
<dbReference type="PROSITE" id="PS50045">
    <property type="entry name" value="SIGMA54_INTERACT_4"/>
    <property type="match status" value="1"/>
</dbReference>
<dbReference type="Proteomes" id="UP000237911">
    <property type="component" value="Unassembled WGS sequence"/>
</dbReference>
<dbReference type="SUPFAM" id="SSF46689">
    <property type="entry name" value="Homeodomain-like"/>
    <property type="match status" value="1"/>
</dbReference>
<evidence type="ECO:0000256" key="1">
    <source>
        <dbReference type="ARBA" id="ARBA00022741"/>
    </source>
</evidence>
<evidence type="ECO:0000313" key="7">
    <source>
        <dbReference type="EMBL" id="PQM52022.1"/>
    </source>
</evidence>
<dbReference type="Pfam" id="PF01590">
    <property type="entry name" value="GAF"/>
    <property type="match status" value="1"/>
</dbReference>
<reference evidence="7 8" key="1">
    <citation type="submission" date="2018-02" db="EMBL/GenBank/DDBJ databases">
        <title>Draft genome sequence of Mycobacterium virginiense isolated from mud of a swine farm in Japan.</title>
        <authorList>
            <person name="Ohya K."/>
        </authorList>
    </citation>
    <scope>NUCLEOTIDE SEQUENCE [LARGE SCALE GENOMIC DNA]</scope>
    <source>
        <strain evidence="7 8">GF75</strain>
    </source>
</reference>
<dbReference type="GO" id="GO:0006355">
    <property type="term" value="P:regulation of DNA-templated transcription"/>
    <property type="evidence" value="ECO:0007669"/>
    <property type="project" value="InterPro"/>
</dbReference>
<dbReference type="InterPro" id="IPR003018">
    <property type="entry name" value="GAF"/>
</dbReference>
<keyword evidence="1" id="KW-0547">Nucleotide-binding</keyword>
<dbReference type="Pfam" id="PF25601">
    <property type="entry name" value="AAA_lid_14"/>
    <property type="match status" value="1"/>
</dbReference>
<dbReference type="InterPro" id="IPR009057">
    <property type="entry name" value="Homeodomain-like_sf"/>
</dbReference>
<dbReference type="InterPro" id="IPR025662">
    <property type="entry name" value="Sigma_54_int_dom_ATP-bd_1"/>
</dbReference>
<evidence type="ECO:0000256" key="3">
    <source>
        <dbReference type="ARBA" id="ARBA00023015"/>
    </source>
</evidence>
<protein>
    <submittedName>
        <fullName evidence="7">Transcriptional regulator</fullName>
    </submittedName>
</protein>
<keyword evidence="3" id="KW-0805">Transcription regulation</keyword>
<dbReference type="PROSITE" id="PS00675">
    <property type="entry name" value="SIGMA54_INTERACT_1"/>
    <property type="match status" value="1"/>
</dbReference>
<accession>A0A9X7IMQ3</accession>
<feature type="domain" description="Sigma-54 factor interaction" evidence="6">
    <location>
        <begin position="478"/>
        <end position="538"/>
    </location>
</feature>
<evidence type="ECO:0000256" key="5">
    <source>
        <dbReference type="ARBA" id="ARBA00023163"/>
    </source>
</evidence>
<name>A0A9X7IMQ3_9MYCO</name>
<keyword evidence="8" id="KW-1185">Reference proteome</keyword>
<dbReference type="Gene3D" id="1.10.8.60">
    <property type="match status" value="1"/>
</dbReference>
<dbReference type="Gene3D" id="3.30.450.40">
    <property type="match status" value="1"/>
</dbReference>
<dbReference type="Gene3D" id="1.10.10.60">
    <property type="entry name" value="Homeodomain-like"/>
    <property type="match status" value="1"/>
</dbReference>